<feature type="transmembrane region" description="Helical" evidence="7">
    <location>
        <begin position="195"/>
        <end position="216"/>
    </location>
</feature>
<dbReference type="PROSITE" id="PS50110">
    <property type="entry name" value="RESPONSE_REGULATORY"/>
    <property type="match status" value="1"/>
</dbReference>
<evidence type="ECO:0000256" key="3">
    <source>
        <dbReference type="ARBA" id="ARBA00022553"/>
    </source>
</evidence>
<dbReference type="SMART" id="SM00448">
    <property type="entry name" value="REC"/>
    <property type="match status" value="1"/>
</dbReference>
<reference evidence="10 11" key="1">
    <citation type="submission" date="2023-05" db="EMBL/GenBank/DDBJ databases">
        <title>Flavobacterium sedimenti sp. nov., isolated from the sediment.</title>
        <authorList>
            <person name="Wu N."/>
        </authorList>
    </citation>
    <scope>NUCLEOTIDE SEQUENCE [LARGE SCALE GENOMIC DNA]</scope>
    <source>
        <strain evidence="10 11">YZ-48</strain>
    </source>
</reference>
<comment type="caution">
    <text evidence="10">The sequence shown here is derived from an EMBL/GenBank/DDBJ whole genome shotgun (WGS) entry which is preliminary data.</text>
</comment>
<feature type="transmembrane region" description="Helical" evidence="7">
    <location>
        <begin position="223"/>
        <end position="240"/>
    </location>
</feature>
<dbReference type="InterPro" id="IPR036890">
    <property type="entry name" value="HATPase_C_sf"/>
</dbReference>
<dbReference type="SUPFAM" id="SSF47384">
    <property type="entry name" value="Homodimeric domain of signal transducing histidine kinase"/>
    <property type="match status" value="1"/>
</dbReference>
<dbReference type="InterPro" id="IPR005467">
    <property type="entry name" value="His_kinase_dom"/>
</dbReference>
<feature type="transmembrane region" description="Helical" evidence="7">
    <location>
        <begin position="252"/>
        <end position="271"/>
    </location>
</feature>
<dbReference type="SUPFAM" id="SSF55874">
    <property type="entry name" value="ATPase domain of HSP90 chaperone/DNA topoisomerase II/histidine kinase"/>
    <property type="match status" value="1"/>
</dbReference>
<dbReference type="EC" id="2.7.13.3" evidence="2"/>
<keyword evidence="11" id="KW-1185">Reference proteome</keyword>
<protein>
    <recommendedName>
        <fullName evidence="2">histidine kinase</fullName>
        <ecNumber evidence="2">2.7.13.3</ecNumber>
    </recommendedName>
</protein>
<dbReference type="InterPro" id="IPR001789">
    <property type="entry name" value="Sig_transdc_resp-reg_receiver"/>
</dbReference>
<gene>
    <name evidence="10" type="ORF">QHT84_06055</name>
</gene>
<accession>A0ABT6XPQ7</accession>
<feature type="modified residue" description="4-aspartylphosphate" evidence="5">
    <location>
        <position position="724"/>
    </location>
</feature>
<dbReference type="Pfam" id="PF07696">
    <property type="entry name" value="7TMR-DISMED2"/>
    <property type="match status" value="1"/>
</dbReference>
<dbReference type="Pfam" id="PF00512">
    <property type="entry name" value="HisKA"/>
    <property type="match status" value="1"/>
</dbReference>
<keyword evidence="7" id="KW-0812">Transmembrane</keyword>
<dbReference type="Gene3D" id="3.40.50.2300">
    <property type="match status" value="1"/>
</dbReference>
<evidence type="ECO:0000259" key="8">
    <source>
        <dbReference type="PROSITE" id="PS50109"/>
    </source>
</evidence>
<feature type="transmembrane region" description="Helical" evidence="7">
    <location>
        <begin position="319"/>
        <end position="339"/>
    </location>
</feature>
<evidence type="ECO:0000256" key="2">
    <source>
        <dbReference type="ARBA" id="ARBA00012438"/>
    </source>
</evidence>
<feature type="transmembrane region" description="Helical" evidence="7">
    <location>
        <begin position="348"/>
        <end position="371"/>
    </location>
</feature>
<dbReference type="InterPro" id="IPR003661">
    <property type="entry name" value="HisK_dim/P_dom"/>
</dbReference>
<comment type="catalytic activity">
    <reaction evidence="1">
        <text>ATP + protein L-histidine = ADP + protein N-phospho-L-histidine.</text>
        <dbReference type="EC" id="2.7.13.3"/>
    </reaction>
</comment>
<dbReference type="SUPFAM" id="SSF52172">
    <property type="entry name" value="CheY-like"/>
    <property type="match status" value="1"/>
</dbReference>
<keyword evidence="7" id="KW-1133">Transmembrane helix</keyword>
<feature type="coiled-coil region" evidence="6">
    <location>
        <begin position="396"/>
        <end position="423"/>
    </location>
</feature>
<dbReference type="RefSeq" id="WP_283238655.1">
    <property type="nucleotide sequence ID" value="NZ_JASGBP010000002.1"/>
</dbReference>
<dbReference type="PANTHER" id="PTHR45339:SF1">
    <property type="entry name" value="HYBRID SIGNAL TRANSDUCTION HISTIDINE KINASE J"/>
    <property type="match status" value="1"/>
</dbReference>
<dbReference type="Pfam" id="PF02518">
    <property type="entry name" value="HATPase_c"/>
    <property type="match status" value="1"/>
</dbReference>
<dbReference type="Pfam" id="PF00072">
    <property type="entry name" value="Response_reg"/>
    <property type="match status" value="1"/>
</dbReference>
<dbReference type="EMBL" id="JASGBP010000002">
    <property type="protein sequence ID" value="MDI9256972.1"/>
    <property type="molecule type" value="Genomic_DNA"/>
</dbReference>
<evidence type="ECO:0000256" key="7">
    <source>
        <dbReference type="SAM" id="Phobius"/>
    </source>
</evidence>
<dbReference type="Gene3D" id="2.60.40.2380">
    <property type="match status" value="1"/>
</dbReference>
<dbReference type="Gene3D" id="1.10.287.130">
    <property type="match status" value="1"/>
</dbReference>
<dbReference type="InterPro" id="IPR036097">
    <property type="entry name" value="HisK_dim/P_sf"/>
</dbReference>
<dbReference type="Proteomes" id="UP001230035">
    <property type="component" value="Unassembled WGS sequence"/>
</dbReference>
<evidence type="ECO:0000313" key="10">
    <source>
        <dbReference type="EMBL" id="MDI9256972.1"/>
    </source>
</evidence>
<dbReference type="SMART" id="SM00388">
    <property type="entry name" value="HisKA"/>
    <property type="match status" value="1"/>
</dbReference>
<keyword evidence="4" id="KW-0902">Two-component regulatory system</keyword>
<sequence>MKTNTTTFQGFKYLWLWSLVLFLNATTVFSQYLIHKETDSGKKSIHHLAEYVDLGAKERSFEEVKNTKTLAFSPMPNENTDFGFTTHHFWVRFQLENSTNEKEVYFLETARPITDVAELYVSDSSNTVQKFQSGDAIPYAERSFQHRKTIFKIVLEPHTQKQFYLHVKSDGEMLSMPMLLYSMETLIQTTSFEQFVFGFFYGILIIAAILYLFFFFAMRDKTFLYYSMYVVFIGLLQFSIDGYFYQLITPQSGWLSLHAVILFACVANFFLGKYAQVFLKIKEYNKTITYAFYTLYVLNAALFLSLFVFPNSFEHSYPIANALGLIVLSLIIASQIAIYRKTKKIDRFFATGIFFLISGFVIFILKNFSLLPLNFWTENGSKLGTGMEVIFLSLSMANLIRNLKNEREQLQTLALQRSEEMNELKSYFLSNISHELRTPLNAILNTAKAIAKDSQDEQIQNSSQIIKYSTHSLLSSINDILDFSKIEKNEIKLELANFDLVKTTEHIANNFAREAADKGIDFSFHKSENLPEMVNGDTARLNQILHNVLSNALKFTHEGFVKFKLEAGKTKDKKTTFIFTVSDTGVGISKEKIHSIYDSFSQEGINNKRKFGGLGLGLYIVKHLVNLHEGKIKIDSTVDLGTVCEIQLTYETLEVAKKVTLPGNELEYDLKGKSILVVEDNAMNQMVIKMITKKWLNTTVEFANNGEEGLKKLTENHYDIILMDLQMPVMDGYEATIAIRNGEAGESKKEIPIIALTADVMESTKTRVIEIGMNKYLSKPVDKDTLFEIVKLLVS</sequence>
<keyword evidence="7" id="KW-0472">Membrane</keyword>
<dbReference type="InterPro" id="IPR004358">
    <property type="entry name" value="Sig_transdc_His_kin-like_C"/>
</dbReference>
<dbReference type="InterPro" id="IPR011006">
    <property type="entry name" value="CheY-like_superfamily"/>
</dbReference>
<dbReference type="InterPro" id="IPR003594">
    <property type="entry name" value="HATPase_dom"/>
</dbReference>
<keyword evidence="3 5" id="KW-0597">Phosphoprotein</keyword>
<name>A0ABT6XPQ7_9FLAO</name>
<evidence type="ECO:0000256" key="6">
    <source>
        <dbReference type="SAM" id="Coils"/>
    </source>
</evidence>
<proteinExistence type="predicted"/>
<evidence type="ECO:0000313" key="11">
    <source>
        <dbReference type="Proteomes" id="UP001230035"/>
    </source>
</evidence>
<dbReference type="InterPro" id="IPR011623">
    <property type="entry name" value="7TMR_DISM_rcpt_extracell_dom1"/>
</dbReference>
<dbReference type="CDD" id="cd17546">
    <property type="entry name" value="REC_hyHK_CKI1_RcsC-like"/>
    <property type="match status" value="1"/>
</dbReference>
<evidence type="ECO:0000256" key="4">
    <source>
        <dbReference type="ARBA" id="ARBA00023012"/>
    </source>
</evidence>
<organism evidence="10 11">
    <name type="scientific">Flavobacterium sedimenticola</name>
    <dbReference type="NCBI Taxonomy" id="3043286"/>
    <lineage>
        <taxon>Bacteria</taxon>
        <taxon>Pseudomonadati</taxon>
        <taxon>Bacteroidota</taxon>
        <taxon>Flavobacteriia</taxon>
        <taxon>Flavobacteriales</taxon>
        <taxon>Flavobacteriaceae</taxon>
        <taxon>Flavobacterium</taxon>
    </lineage>
</organism>
<evidence type="ECO:0000256" key="5">
    <source>
        <dbReference type="PROSITE-ProRule" id="PRU00169"/>
    </source>
</evidence>
<feature type="domain" description="Response regulatory" evidence="9">
    <location>
        <begin position="674"/>
        <end position="794"/>
    </location>
</feature>
<keyword evidence="6" id="KW-0175">Coiled coil</keyword>
<feature type="domain" description="Histidine kinase" evidence="8">
    <location>
        <begin position="431"/>
        <end position="652"/>
    </location>
</feature>
<dbReference type="PANTHER" id="PTHR45339">
    <property type="entry name" value="HYBRID SIGNAL TRANSDUCTION HISTIDINE KINASE J"/>
    <property type="match status" value="1"/>
</dbReference>
<dbReference type="PRINTS" id="PR00344">
    <property type="entry name" value="BCTRLSENSOR"/>
</dbReference>
<dbReference type="SMART" id="SM00387">
    <property type="entry name" value="HATPase_c"/>
    <property type="match status" value="1"/>
</dbReference>
<evidence type="ECO:0000256" key="1">
    <source>
        <dbReference type="ARBA" id="ARBA00000085"/>
    </source>
</evidence>
<dbReference type="CDD" id="cd00082">
    <property type="entry name" value="HisKA"/>
    <property type="match status" value="1"/>
</dbReference>
<feature type="transmembrane region" description="Helical" evidence="7">
    <location>
        <begin position="292"/>
        <end position="313"/>
    </location>
</feature>
<evidence type="ECO:0000259" key="9">
    <source>
        <dbReference type="PROSITE" id="PS50110"/>
    </source>
</evidence>
<dbReference type="Gene3D" id="3.30.565.10">
    <property type="entry name" value="Histidine kinase-like ATPase, C-terminal domain"/>
    <property type="match status" value="1"/>
</dbReference>
<dbReference type="InterPro" id="IPR011622">
    <property type="entry name" value="7TMR_DISM_rcpt_extracell_dom2"/>
</dbReference>
<dbReference type="PROSITE" id="PS50109">
    <property type="entry name" value="HIS_KIN"/>
    <property type="match status" value="1"/>
</dbReference>
<dbReference type="Pfam" id="PF07695">
    <property type="entry name" value="7TMR-DISM_7TM"/>
    <property type="match status" value="1"/>
</dbReference>